<dbReference type="InterPro" id="IPR035086">
    <property type="entry name" value="DgcN-like_C"/>
</dbReference>
<evidence type="ECO:0000259" key="1">
    <source>
        <dbReference type="Pfam" id="PF07755"/>
    </source>
</evidence>
<dbReference type="AlphaFoldDB" id="A0A0B9H4I7"/>
<feature type="domain" description="D-glutamate N-acetyltransferase-like N-terminal" evidence="2">
    <location>
        <begin position="53"/>
        <end position="124"/>
    </location>
</feature>
<dbReference type="NCBIfam" id="NF041892">
    <property type="entry name" value="DgcN"/>
    <property type="match status" value="1"/>
</dbReference>
<name>A0A0B9H4I7_9GAMM</name>
<dbReference type="Pfam" id="PF07755">
    <property type="entry name" value="DUF1611"/>
    <property type="match status" value="1"/>
</dbReference>
<dbReference type="InterPro" id="IPR035402">
    <property type="entry name" value="DgcN-like_N"/>
</dbReference>
<sequence length="334" mass="35725">MQIPQPYLLFLGDVTDPLAAKTARGILQWRPEICTGQLRLTPETVSLGLTELSLADAYAKGARTLVLGTANAGGFIPQTWLPTLEQALDIGFNLASGMHQRLGDNRLLAQRASANSCELFDVRHFDGDLEVGNGKARAGKRLLTVGTDCSVGKMYTSLALEKEMNLQGLNTQFCATGQTGIFISGSGIAIDAVVADFISGATEAISPAFEDHDWDIIEGQGSLFNPSFAGVSMGLLHGAQPDAMVLCHEVGRQHIRHLPHIPMPALDTVMAANLSAARLTNPGATFVGICLNTSALNENEARTYCKQLANQYQLPVTDPVRFGVSAIAEQLHQL</sequence>
<protein>
    <submittedName>
        <fullName evidence="3">EBNA-1 nuclear protein</fullName>
    </submittedName>
</protein>
<dbReference type="PANTHER" id="PTHR40690">
    <property type="entry name" value="GLL3100 PROTEIN"/>
    <property type="match status" value="1"/>
</dbReference>
<dbReference type="EMBL" id="JWLZ01000152">
    <property type="protein sequence ID" value="KHT63792.1"/>
    <property type="molecule type" value="Genomic_DNA"/>
</dbReference>
<evidence type="ECO:0000259" key="2">
    <source>
        <dbReference type="Pfam" id="PF17396"/>
    </source>
</evidence>
<comment type="caution">
    <text evidence="3">The sequence shown here is derived from an EMBL/GenBank/DDBJ whole genome shotgun (WGS) entry which is preliminary data.</text>
</comment>
<dbReference type="Gene3D" id="3.40.50.300">
    <property type="entry name" value="P-loop containing nucleotide triphosphate hydrolases"/>
    <property type="match status" value="1"/>
</dbReference>
<gene>
    <name evidence="3" type="ORF">RJ45_10660</name>
</gene>
<accession>A0A0B9H4I7</accession>
<dbReference type="SUPFAM" id="SSF52540">
    <property type="entry name" value="P-loop containing nucleoside triphosphate hydrolases"/>
    <property type="match status" value="1"/>
</dbReference>
<dbReference type="Pfam" id="PF17396">
    <property type="entry name" value="DUF1611_N"/>
    <property type="match status" value="1"/>
</dbReference>
<dbReference type="Proteomes" id="UP000031278">
    <property type="component" value="Unassembled WGS sequence"/>
</dbReference>
<dbReference type="RefSeq" id="WP_039461309.1">
    <property type="nucleotide sequence ID" value="NZ_JWLZ01000152.1"/>
</dbReference>
<reference evidence="3 4" key="1">
    <citation type="submission" date="2014-12" db="EMBL/GenBank/DDBJ databases">
        <title>Genome sequencing of Photobacterium gaetbulicola AD005a.</title>
        <authorList>
            <person name="Adrian T.G.S."/>
            <person name="Chan K.G."/>
        </authorList>
    </citation>
    <scope>NUCLEOTIDE SEQUENCE [LARGE SCALE GENOMIC DNA]</scope>
    <source>
        <strain evidence="3 4">AD005a</strain>
    </source>
</reference>
<dbReference type="PANTHER" id="PTHR40690:SF1">
    <property type="entry name" value="DUF1611 DOMAIN-CONTAINING PROTEIN"/>
    <property type="match status" value="1"/>
</dbReference>
<dbReference type="InterPro" id="IPR027417">
    <property type="entry name" value="P-loop_NTPase"/>
</dbReference>
<feature type="domain" description="D-glutamate N-acetyltransferase-like C-terminal" evidence="1">
    <location>
        <begin position="131"/>
        <end position="327"/>
    </location>
</feature>
<dbReference type="Gene3D" id="3.40.50.720">
    <property type="entry name" value="NAD(P)-binding Rossmann-like Domain"/>
    <property type="match status" value="1"/>
</dbReference>
<evidence type="ECO:0000313" key="3">
    <source>
        <dbReference type="EMBL" id="KHT63792.1"/>
    </source>
</evidence>
<dbReference type="PIRSF" id="PIRSF026760">
    <property type="entry name" value="UCP026760"/>
    <property type="match status" value="1"/>
</dbReference>
<proteinExistence type="predicted"/>
<evidence type="ECO:0000313" key="4">
    <source>
        <dbReference type="Proteomes" id="UP000031278"/>
    </source>
</evidence>
<organism evidence="3 4">
    <name type="scientific">Photobacterium gaetbulicola</name>
    <dbReference type="NCBI Taxonomy" id="1295392"/>
    <lineage>
        <taxon>Bacteria</taxon>
        <taxon>Pseudomonadati</taxon>
        <taxon>Pseudomonadota</taxon>
        <taxon>Gammaproteobacteria</taxon>
        <taxon>Vibrionales</taxon>
        <taxon>Vibrionaceae</taxon>
        <taxon>Photobacterium</taxon>
    </lineage>
</organism>
<dbReference type="InterPro" id="IPR011669">
    <property type="entry name" value="DgcN-like"/>
</dbReference>